<dbReference type="InterPro" id="IPR012341">
    <property type="entry name" value="6hp_glycosidase-like_sf"/>
</dbReference>
<name>A0ABV7WZ69_9HYPH</name>
<dbReference type="InterPro" id="IPR052369">
    <property type="entry name" value="UG_Glycosaminoglycan_Hydrolase"/>
</dbReference>
<dbReference type="InterPro" id="IPR008928">
    <property type="entry name" value="6-hairpin_glycosidase_sf"/>
</dbReference>
<sequence length="381" mass="41515">MAISLDDALNAMIRRVERTAAAPLAGFPHHADPATGQWTTSPDGFWTGGYWVGQLWLADQIRPGDFAVQAENWLERLAPRAHSRTVFRGFLFLHAAALGADLAGSARGRTLAIESARSLASTFDERAGLMPLGRDAEEAHTVSDTDTNIDGLTASPLLLWAAKAAGDAQLRRIALSHARRNAHYCVLEDGGVIQSASFDARSGEIRRRFTHKGLADDSIWTRAQAWAMLGYTLCAGMAREEADLLDLAIKVSDWWLDHAPADHVAYWDFAVPQDGKGVRDSSGTAIAAAALLKLSRLVADPGRAERYRMRARAMIDALVERHLVMENDAANRPVGLLADGCFDMRSGVATANELIWGSYYLLESLLVLHGDLHGKSEIVRP</sequence>
<keyword evidence="4" id="KW-1185">Reference proteome</keyword>
<comment type="caution">
    <text evidence="3">The sequence shown here is derived from an EMBL/GenBank/DDBJ whole genome shotgun (WGS) entry which is preliminary data.</text>
</comment>
<protein>
    <recommendedName>
        <fullName evidence="5">Glycosyl hydrolase</fullName>
    </recommendedName>
</protein>
<accession>A0ABV7WZ69</accession>
<evidence type="ECO:0000256" key="1">
    <source>
        <dbReference type="ARBA" id="ARBA00022801"/>
    </source>
</evidence>
<evidence type="ECO:0000313" key="4">
    <source>
        <dbReference type="Proteomes" id="UP001595613"/>
    </source>
</evidence>
<dbReference type="Proteomes" id="UP001595613">
    <property type="component" value="Unassembled WGS sequence"/>
</dbReference>
<dbReference type="PANTHER" id="PTHR36845">
    <property type="entry name" value="HYDROLASE, PUTATIVE (AFU_ORTHOLOGUE AFUA_7G05090)-RELATED"/>
    <property type="match status" value="1"/>
</dbReference>
<dbReference type="SUPFAM" id="SSF48208">
    <property type="entry name" value="Six-hairpin glycosidases"/>
    <property type="match status" value="1"/>
</dbReference>
<dbReference type="PANTHER" id="PTHR36845:SF1">
    <property type="entry name" value="HYDROLASE, PUTATIVE (AFU_ORTHOLOGUE AFUA_7G05090)-RELATED"/>
    <property type="match status" value="1"/>
</dbReference>
<dbReference type="RefSeq" id="WP_380094554.1">
    <property type="nucleotide sequence ID" value="NZ_JBHRYD010000001.1"/>
</dbReference>
<evidence type="ECO:0000256" key="2">
    <source>
        <dbReference type="ARBA" id="ARBA00038358"/>
    </source>
</evidence>
<dbReference type="EMBL" id="JBHRYD010000001">
    <property type="protein sequence ID" value="MFC3703614.1"/>
    <property type="molecule type" value="Genomic_DNA"/>
</dbReference>
<keyword evidence="1" id="KW-0378">Hydrolase</keyword>
<evidence type="ECO:0000313" key="3">
    <source>
        <dbReference type="EMBL" id="MFC3703614.1"/>
    </source>
</evidence>
<reference evidence="4" key="1">
    <citation type="journal article" date="2019" name="Int. J. Syst. Evol. Microbiol.">
        <title>The Global Catalogue of Microorganisms (GCM) 10K type strain sequencing project: providing services to taxonomists for standard genome sequencing and annotation.</title>
        <authorList>
            <consortium name="The Broad Institute Genomics Platform"/>
            <consortium name="The Broad Institute Genome Sequencing Center for Infectious Disease"/>
            <person name="Wu L."/>
            <person name="Ma J."/>
        </authorList>
    </citation>
    <scope>NUCLEOTIDE SEQUENCE [LARGE SCALE GENOMIC DNA]</scope>
    <source>
        <strain evidence="4">KCTC 42281</strain>
    </source>
</reference>
<proteinExistence type="inferred from homology"/>
<dbReference type="Gene3D" id="1.50.10.10">
    <property type="match status" value="1"/>
</dbReference>
<comment type="similarity">
    <text evidence="2">Belongs to the glycosyl hydrolase 88 family.</text>
</comment>
<gene>
    <name evidence="3" type="ORF">ACFOOL_02440</name>
</gene>
<evidence type="ECO:0008006" key="5">
    <source>
        <dbReference type="Google" id="ProtNLM"/>
    </source>
</evidence>
<organism evidence="3 4">
    <name type="scientific">Devosia honganensis</name>
    <dbReference type="NCBI Taxonomy" id="1610527"/>
    <lineage>
        <taxon>Bacteria</taxon>
        <taxon>Pseudomonadati</taxon>
        <taxon>Pseudomonadota</taxon>
        <taxon>Alphaproteobacteria</taxon>
        <taxon>Hyphomicrobiales</taxon>
        <taxon>Devosiaceae</taxon>
        <taxon>Devosia</taxon>
    </lineage>
</organism>